<keyword evidence="3" id="KW-0175">Coiled coil</keyword>
<sequence length="212" mass="24369">MIISSNRKLSNEVKQKMDNLSQDINNTKKDNPNSNDLQIKEQLYKSIAFSVKQILEECQNSQLDYKNNLKSKTTRQTKYLDANLTEQQLNDICEDPEKVTQLFQQKLFNAPSIQLQNAVSDIQDKFKDILKLEKSVQELHQLLSDIAILVHQQGEMIDDIELNVNSTKKNVDKANQHLKKAKEHHLSAKKKYCCLMIIGMVIIVIILSTTLS</sequence>
<dbReference type="CDD" id="cd15848">
    <property type="entry name" value="SNARE_syntaxin1-like"/>
    <property type="match status" value="1"/>
</dbReference>
<dbReference type="OrthoDB" id="10255013at2759"/>
<gene>
    <name evidence="6" type="ORF">IMG5_199520</name>
</gene>
<dbReference type="GO" id="GO:0000149">
    <property type="term" value="F:SNARE binding"/>
    <property type="evidence" value="ECO:0007669"/>
    <property type="project" value="TreeGrafter"/>
</dbReference>
<dbReference type="SMART" id="SM00397">
    <property type="entry name" value="t_SNARE"/>
    <property type="match status" value="1"/>
</dbReference>
<dbReference type="PANTHER" id="PTHR19957">
    <property type="entry name" value="SYNTAXIN"/>
    <property type="match status" value="1"/>
</dbReference>
<keyword evidence="4" id="KW-0472">Membrane</keyword>
<dbReference type="GeneID" id="14903305"/>
<keyword evidence="4" id="KW-1133">Transmembrane helix</keyword>
<evidence type="ECO:0000313" key="7">
    <source>
        <dbReference type="Proteomes" id="UP000008983"/>
    </source>
</evidence>
<evidence type="ECO:0000259" key="5">
    <source>
        <dbReference type="PROSITE" id="PS50192"/>
    </source>
</evidence>
<evidence type="ECO:0000256" key="4">
    <source>
        <dbReference type="SAM" id="Phobius"/>
    </source>
</evidence>
<dbReference type="GO" id="GO:0006886">
    <property type="term" value="P:intracellular protein transport"/>
    <property type="evidence" value="ECO:0007669"/>
    <property type="project" value="TreeGrafter"/>
</dbReference>
<dbReference type="GO" id="GO:0048278">
    <property type="term" value="P:vesicle docking"/>
    <property type="evidence" value="ECO:0007669"/>
    <property type="project" value="TreeGrafter"/>
</dbReference>
<dbReference type="Pfam" id="PF05739">
    <property type="entry name" value="SNARE"/>
    <property type="match status" value="1"/>
</dbReference>
<dbReference type="GO" id="GO:0012505">
    <property type="term" value="C:endomembrane system"/>
    <property type="evidence" value="ECO:0007669"/>
    <property type="project" value="TreeGrafter"/>
</dbReference>
<comment type="similarity">
    <text evidence="2">Belongs to the syntaxin family.</text>
</comment>
<dbReference type="GO" id="GO:0006906">
    <property type="term" value="P:vesicle fusion"/>
    <property type="evidence" value="ECO:0007669"/>
    <property type="project" value="TreeGrafter"/>
</dbReference>
<dbReference type="InterPro" id="IPR000727">
    <property type="entry name" value="T_SNARE_dom"/>
</dbReference>
<proteinExistence type="inferred from homology"/>
<dbReference type="GO" id="GO:0006887">
    <property type="term" value="P:exocytosis"/>
    <property type="evidence" value="ECO:0007669"/>
    <property type="project" value="TreeGrafter"/>
</dbReference>
<name>G0R5L2_ICHMU</name>
<feature type="transmembrane region" description="Helical" evidence="4">
    <location>
        <begin position="192"/>
        <end position="211"/>
    </location>
</feature>
<evidence type="ECO:0000256" key="2">
    <source>
        <dbReference type="ARBA" id="ARBA00009063"/>
    </source>
</evidence>
<feature type="domain" description="T-SNARE coiled-coil homology" evidence="5">
    <location>
        <begin position="119"/>
        <end position="181"/>
    </location>
</feature>
<keyword evidence="4" id="KW-0812">Transmembrane</keyword>
<dbReference type="PROSITE" id="PS50192">
    <property type="entry name" value="T_SNARE"/>
    <property type="match status" value="1"/>
</dbReference>
<dbReference type="FunCoup" id="G0R5L2">
    <property type="interactions" value="7"/>
</dbReference>
<dbReference type="Proteomes" id="UP000008983">
    <property type="component" value="Unassembled WGS sequence"/>
</dbReference>
<dbReference type="STRING" id="857967.G0R5L2"/>
<evidence type="ECO:0000256" key="1">
    <source>
        <dbReference type="ARBA" id="ARBA00004211"/>
    </source>
</evidence>
<dbReference type="GO" id="GO:0005886">
    <property type="term" value="C:plasma membrane"/>
    <property type="evidence" value="ECO:0007669"/>
    <property type="project" value="TreeGrafter"/>
</dbReference>
<dbReference type="GO" id="GO:0031201">
    <property type="term" value="C:SNARE complex"/>
    <property type="evidence" value="ECO:0007669"/>
    <property type="project" value="TreeGrafter"/>
</dbReference>
<dbReference type="Gene3D" id="1.20.58.70">
    <property type="match status" value="1"/>
</dbReference>
<keyword evidence="7" id="KW-1185">Reference proteome</keyword>
<comment type="subcellular location">
    <subcellularLocation>
        <location evidence="1">Membrane</location>
        <topology evidence="1">Single-pass type IV membrane protein</topology>
    </subcellularLocation>
</comment>
<dbReference type="eggNOG" id="KOG0810">
    <property type="taxonomic scope" value="Eukaryota"/>
</dbReference>
<evidence type="ECO:0000313" key="6">
    <source>
        <dbReference type="EMBL" id="EGR27272.1"/>
    </source>
</evidence>
<protein>
    <submittedName>
        <fullName evidence="6">Snare domain protein</fullName>
    </submittedName>
</protein>
<dbReference type="RefSeq" id="XP_004024156.1">
    <property type="nucleotide sequence ID" value="XM_004024107.1"/>
</dbReference>
<reference evidence="6 7" key="1">
    <citation type="submission" date="2011-07" db="EMBL/GenBank/DDBJ databases">
        <authorList>
            <person name="Coyne R."/>
            <person name="Brami D."/>
            <person name="Johnson J."/>
            <person name="Hostetler J."/>
            <person name="Hannick L."/>
            <person name="Clark T."/>
            <person name="Cassidy-Hanley D."/>
            <person name="Inman J."/>
        </authorList>
    </citation>
    <scope>NUCLEOTIDE SEQUENCE [LARGE SCALE GENOMIC DNA]</scope>
    <source>
        <strain evidence="6 7">G5</strain>
    </source>
</reference>
<dbReference type="PANTHER" id="PTHR19957:SF307">
    <property type="entry name" value="PROTEIN SSO1-RELATED"/>
    <property type="match status" value="1"/>
</dbReference>
<dbReference type="InParanoid" id="G0R5L2"/>
<dbReference type="InterPro" id="IPR045242">
    <property type="entry name" value="Syntaxin"/>
</dbReference>
<dbReference type="Gene3D" id="1.20.5.110">
    <property type="match status" value="1"/>
</dbReference>
<feature type="coiled-coil region" evidence="3">
    <location>
        <begin position="157"/>
        <end position="184"/>
    </location>
</feature>
<dbReference type="OMA" id="VLHASHY"/>
<accession>G0R5L2</accession>
<dbReference type="SUPFAM" id="SSF47661">
    <property type="entry name" value="t-snare proteins"/>
    <property type="match status" value="1"/>
</dbReference>
<dbReference type="GO" id="GO:0005484">
    <property type="term" value="F:SNAP receptor activity"/>
    <property type="evidence" value="ECO:0007669"/>
    <property type="project" value="TreeGrafter"/>
</dbReference>
<dbReference type="InterPro" id="IPR010989">
    <property type="entry name" value="SNARE"/>
</dbReference>
<evidence type="ECO:0000256" key="3">
    <source>
        <dbReference type="SAM" id="Coils"/>
    </source>
</evidence>
<dbReference type="AlphaFoldDB" id="G0R5L2"/>
<organism evidence="6 7">
    <name type="scientific">Ichthyophthirius multifiliis</name>
    <name type="common">White spot disease agent</name>
    <name type="synonym">Ich</name>
    <dbReference type="NCBI Taxonomy" id="5932"/>
    <lineage>
        <taxon>Eukaryota</taxon>
        <taxon>Sar</taxon>
        <taxon>Alveolata</taxon>
        <taxon>Ciliophora</taxon>
        <taxon>Intramacronucleata</taxon>
        <taxon>Oligohymenophorea</taxon>
        <taxon>Hymenostomatida</taxon>
        <taxon>Ophryoglenina</taxon>
        <taxon>Ichthyophthirius</taxon>
    </lineage>
</organism>
<dbReference type="EMBL" id="GL984378">
    <property type="protein sequence ID" value="EGR27272.1"/>
    <property type="molecule type" value="Genomic_DNA"/>
</dbReference>